<keyword evidence="7" id="KW-0805">Transcription regulation</keyword>
<dbReference type="GO" id="GO:0005634">
    <property type="term" value="C:nucleus"/>
    <property type="evidence" value="ECO:0007669"/>
    <property type="project" value="UniProtKB-SubCell"/>
</dbReference>
<evidence type="ECO:0000256" key="2">
    <source>
        <dbReference type="ARBA" id="ARBA00006991"/>
    </source>
</evidence>
<evidence type="ECO:0000259" key="15">
    <source>
        <dbReference type="PROSITE" id="PS51915"/>
    </source>
</evidence>
<evidence type="ECO:0000256" key="7">
    <source>
        <dbReference type="ARBA" id="ARBA00023015"/>
    </source>
</evidence>
<dbReference type="SUPFAM" id="SSF57716">
    <property type="entry name" value="Glucocorticoid receptor-like (DNA-binding domain)"/>
    <property type="match status" value="1"/>
</dbReference>
<keyword evidence="17" id="KW-1185">Reference proteome</keyword>
<evidence type="ECO:0000256" key="5">
    <source>
        <dbReference type="ARBA" id="ARBA00022771"/>
    </source>
</evidence>
<keyword evidence="6 12" id="KW-0862">Zinc</keyword>
<dbReference type="PROSITE" id="PS00028">
    <property type="entry name" value="ZINC_FINGER_C2H2_1"/>
    <property type="match status" value="2"/>
</dbReference>
<feature type="domain" description="ZAD" evidence="15">
    <location>
        <begin position="13"/>
        <end position="94"/>
    </location>
</feature>
<evidence type="ECO:0000256" key="9">
    <source>
        <dbReference type="ARBA" id="ARBA00023163"/>
    </source>
</evidence>
<dbReference type="SUPFAM" id="SSF57667">
    <property type="entry name" value="beta-beta-alpha zinc fingers"/>
    <property type="match status" value="1"/>
</dbReference>
<comment type="subcellular location">
    <subcellularLocation>
        <location evidence="1">Nucleus</location>
    </subcellularLocation>
</comment>
<dbReference type="GO" id="GO:0000981">
    <property type="term" value="F:DNA-binding transcription factor activity, RNA polymerase II-specific"/>
    <property type="evidence" value="ECO:0007669"/>
    <property type="project" value="TreeGrafter"/>
</dbReference>
<evidence type="ECO:0000256" key="10">
    <source>
        <dbReference type="ARBA" id="ARBA00023242"/>
    </source>
</evidence>
<dbReference type="SMART" id="SM00355">
    <property type="entry name" value="ZnF_C2H2"/>
    <property type="match status" value="2"/>
</dbReference>
<dbReference type="InterPro" id="IPR013087">
    <property type="entry name" value="Znf_C2H2_type"/>
</dbReference>
<protein>
    <submittedName>
        <fullName evidence="16">Uncharacterized protein</fullName>
    </submittedName>
</protein>
<reference evidence="16 17" key="1">
    <citation type="journal article" date="2023" name="Insect Mol. Biol.">
        <title>Genome sequencing provides insights into the evolution of gene families encoding plant cell wall-degrading enzymes in longhorned beetles.</title>
        <authorList>
            <person name="Shin N.R."/>
            <person name="Okamura Y."/>
            <person name="Kirsch R."/>
            <person name="Pauchet Y."/>
        </authorList>
    </citation>
    <scope>NUCLEOTIDE SEQUENCE [LARGE SCALE GENOMIC DNA]</scope>
    <source>
        <strain evidence="16">EAD_L_NR</strain>
    </source>
</reference>
<dbReference type="Pfam" id="PF13912">
    <property type="entry name" value="zf-C2H2_6"/>
    <property type="match status" value="1"/>
</dbReference>
<dbReference type="AlphaFoldDB" id="A0AAV8VX85"/>
<dbReference type="PROSITE" id="PS51915">
    <property type="entry name" value="ZAD"/>
    <property type="match status" value="1"/>
</dbReference>
<feature type="domain" description="C2H2-type" evidence="14">
    <location>
        <begin position="284"/>
        <end position="311"/>
    </location>
</feature>
<dbReference type="GO" id="GO:0008270">
    <property type="term" value="F:zinc ion binding"/>
    <property type="evidence" value="ECO:0007669"/>
    <property type="project" value="UniProtKB-UniRule"/>
</dbReference>
<evidence type="ECO:0000313" key="16">
    <source>
        <dbReference type="EMBL" id="KAJ8918928.1"/>
    </source>
</evidence>
<feature type="binding site" evidence="12">
    <location>
        <position position="67"/>
    </location>
    <ligand>
        <name>Zn(2+)</name>
        <dbReference type="ChEBI" id="CHEBI:29105"/>
    </ligand>
</feature>
<evidence type="ECO:0000256" key="8">
    <source>
        <dbReference type="ARBA" id="ARBA00023125"/>
    </source>
</evidence>
<feature type="binding site" evidence="12">
    <location>
        <position position="15"/>
    </location>
    <ligand>
        <name>Zn(2+)</name>
        <dbReference type="ChEBI" id="CHEBI:29105"/>
    </ligand>
</feature>
<evidence type="ECO:0000256" key="4">
    <source>
        <dbReference type="ARBA" id="ARBA00022737"/>
    </source>
</evidence>
<feature type="binding site" evidence="12">
    <location>
        <position position="18"/>
    </location>
    <ligand>
        <name>Zn(2+)</name>
        <dbReference type="ChEBI" id="CHEBI:29105"/>
    </ligand>
</feature>
<sequence>MENVMLTTINFDKVCRVCLMESDSMFSIYSELFEDNSEEKIPCIYEILINISSIKIQPDDGLPTMICTKCIDKAHSSYKFQQQCNRSQILLEAYIETISKELARVEEASNISDAPIQKFSLKSETVDANETELPPELVLINENDLIKNEVVENDCDSLNSRIPLSEDTVDQLIKDNLQVDNLELISPQIGLFHLDLKNDEVKESSEGSNKSKSVRELPNMNYYRKEKNDDTVAGVTFPSSTRLKRHSITHTTLKPFKCHICDKCFNRNSSLRVHAKTHLGVRSHVCSVCNKGFLWAHSLRGHMLTHSKDSTEKKCKQRRKTTPASNSTP</sequence>
<dbReference type="InterPro" id="IPR036236">
    <property type="entry name" value="Znf_C2H2_sf"/>
</dbReference>
<evidence type="ECO:0000259" key="14">
    <source>
        <dbReference type="PROSITE" id="PS50157"/>
    </source>
</evidence>
<dbReference type="PROSITE" id="PS50157">
    <property type="entry name" value="ZINC_FINGER_C2H2_2"/>
    <property type="match status" value="2"/>
</dbReference>
<evidence type="ECO:0000256" key="3">
    <source>
        <dbReference type="ARBA" id="ARBA00022723"/>
    </source>
</evidence>
<name>A0AAV8VX85_9CUCU</name>
<organism evidence="16 17">
    <name type="scientific">Exocentrus adspersus</name>
    <dbReference type="NCBI Taxonomy" id="1586481"/>
    <lineage>
        <taxon>Eukaryota</taxon>
        <taxon>Metazoa</taxon>
        <taxon>Ecdysozoa</taxon>
        <taxon>Arthropoda</taxon>
        <taxon>Hexapoda</taxon>
        <taxon>Insecta</taxon>
        <taxon>Pterygota</taxon>
        <taxon>Neoptera</taxon>
        <taxon>Endopterygota</taxon>
        <taxon>Coleoptera</taxon>
        <taxon>Polyphaga</taxon>
        <taxon>Cucujiformia</taxon>
        <taxon>Chrysomeloidea</taxon>
        <taxon>Cerambycidae</taxon>
        <taxon>Lamiinae</taxon>
        <taxon>Acanthocinini</taxon>
        <taxon>Exocentrus</taxon>
    </lineage>
</organism>
<evidence type="ECO:0000313" key="17">
    <source>
        <dbReference type="Proteomes" id="UP001159042"/>
    </source>
</evidence>
<accession>A0AAV8VX85</accession>
<keyword evidence="8" id="KW-0238">DNA-binding</keyword>
<dbReference type="SMART" id="SM00868">
    <property type="entry name" value="zf-AD"/>
    <property type="match status" value="1"/>
</dbReference>
<dbReference type="FunFam" id="3.30.160.60:FF:001156">
    <property type="entry name" value="Zinc finger protein 407"/>
    <property type="match status" value="1"/>
</dbReference>
<dbReference type="InterPro" id="IPR012934">
    <property type="entry name" value="Znf_AD"/>
</dbReference>
<dbReference type="Pfam" id="PF00096">
    <property type="entry name" value="zf-C2H2"/>
    <property type="match status" value="1"/>
</dbReference>
<evidence type="ECO:0000256" key="6">
    <source>
        <dbReference type="ARBA" id="ARBA00022833"/>
    </source>
</evidence>
<dbReference type="Gene3D" id="3.40.1800.20">
    <property type="match status" value="1"/>
</dbReference>
<dbReference type="GO" id="GO:0003677">
    <property type="term" value="F:DNA binding"/>
    <property type="evidence" value="ECO:0007669"/>
    <property type="project" value="UniProtKB-KW"/>
</dbReference>
<feature type="region of interest" description="Disordered" evidence="13">
    <location>
        <begin position="306"/>
        <end position="329"/>
    </location>
</feature>
<evidence type="ECO:0000256" key="1">
    <source>
        <dbReference type="ARBA" id="ARBA00004123"/>
    </source>
</evidence>
<evidence type="ECO:0000256" key="13">
    <source>
        <dbReference type="SAM" id="MobiDB-lite"/>
    </source>
</evidence>
<comment type="similarity">
    <text evidence="2">Belongs to the krueppel C2H2-type zinc-finger protein family.</text>
</comment>
<feature type="binding site" evidence="12">
    <location>
        <position position="70"/>
    </location>
    <ligand>
        <name>Zn(2+)</name>
        <dbReference type="ChEBI" id="CHEBI:29105"/>
    </ligand>
</feature>
<keyword evidence="10" id="KW-0539">Nucleus</keyword>
<feature type="domain" description="C2H2-type" evidence="14">
    <location>
        <begin position="256"/>
        <end position="283"/>
    </location>
</feature>
<keyword evidence="4" id="KW-0677">Repeat</keyword>
<keyword evidence="5 11" id="KW-0863">Zinc-finger</keyword>
<comment type="caution">
    <text evidence="16">The sequence shown here is derived from an EMBL/GenBank/DDBJ whole genome shotgun (WGS) entry which is preliminary data.</text>
</comment>
<dbReference type="PANTHER" id="PTHR24394">
    <property type="entry name" value="ZINC FINGER PROTEIN"/>
    <property type="match status" value="1"/>
</dbReference>
<dbReference type="EMBL" id="JANEYG010000021">
    <property type="protein sequence ID" value="KAJ8918928.1"/>
    <property type="molecule type" value="Genomic_DNA"/>
</dbReference>
<keyword evidence="9" id="KW-0804">Transcription</keyword>
<dbReference type="Pfam" id="PF07776">
    <property type="entry name" value="zf-AD"/>
    <property type="match status" value="1"/>
</dbReference>
<dbReference type="Proteomes" id="UP001159042">
    <property type="component" value="Unassembled WGS sequence"/>
</dbReference>
<evidence type="ECO:0000256" key="12">
    <source>
        <dbReference type="PROSITE-ProRule" id="PRU01263"/>
    </source>
</evidence>
<keyword evidence="3 12" id="KW-0479">Metal-binding</keyword>
<dbReference type="PANTHER" id="PTHR24394:SF44">
    <property type="entry name" value="ZINC FINGER PROTEIN 271-LIKE"/>
    <property type="match status" value="1"/>
</dbReference>
<gene>
    <name evidence="16" type="ORF">NQ315_016830</name>
</gene>
<dbReference type="Gene3D" id="3.30.160.60">
    <property type="entry name" value="Classic Zinc Finger"/>
    <property type="match status" value="2"/>
</dbReference>
<proteinExistence type="inferred from homology"/>
<evidence type="ECO:0000256" key="11">
    <source>
        <dbReference type="PROSITE-ProRule" id="PRU00042"/>
    </source>
</evidence>